<evidence type="ECO:0000313" key="1">
    <source>
        <dbReference type="EMBL" id="UOX39717.1"/>
    </source>
</evidence>
<proteinExistence type="predicted"/>
<keyword evidence="2" id="KW-1185">Reference proteome</keyword>
<protein>
    <submittedName>
        <fullName evidence="1">Uncharacterized protein</fullName>
    </submittedName>
</protein>
<sequence>MRSAVAKNVTKESLYMKLRHLTRNHNLLIGDIYWTALPPSHMINPSKANNHRETQNGLLHH</sequence>
<dbReference type="Proteomes" id="UP001058457">
    <property type="component" value="Segment"/>
</dbReference>
<evidence type="ECO:0000313" key="2">
    <source>
        <dbReference type="Proteomes" id="UP001058457"/>
    </source>
</evidence>
<name>A0A9E7A7Q2_9CAUD</name>
<reference evidence="1" key="1">
    <citation type="submission" date="2022-03" db="EMBL/GenBank/DDBJ databases">
        <title>Complete genome analysis of the Escherichia phage vB_EcoS_SCS31.</title>
        <authorList>
            <person name="Alexyuk M.S."/>
            <person name="Bogoyavlenskiy A.P."/>
            <person name="Alexyuk P.G."/>
            <person name="Berezin V.E."/>
        </authorList>
    </citation>
    <scope>NUCLEOTIDE SEQUENCE</scope>
</reference>
<accession>A0A9E7A7Q2</accession>
<dbReference type="EMBL" id="ON081052">
    <property type="protein sequence ID" value="UOX39717.1"/>
    <property type="molecule type" value="Genomic_DNA"/>
</dbReference>
<organism evidence="1 2">
    <name type="scientific">Escherichia phage vB_EcoS_SCS31</name>
    <dbReference type="NCBI Taxonomy" id="2932865"/>
    <lineage>
        <taxon>Viruses</taxon>
        <taxon>Duplodnaviria</taxon>
        <taxon>Heunggongvirae</taxon>
        <taxon>Uroviricota</taxon>
        <taxon>Caudoviricetes</taxon>
        <taxon>Drexlerviridae</taxon>
        <taxon>Braunvirinae</taxon>
        <taxon>Guelphvirus</taxon>
        <taxon>Guelphvirus SCS31</taxon>
    </lineage>
</organism>